<dbReference type="PANTHER" id="PTHR46376">
    <property type="entry name" value="LEUCINE-ZIPPER-LIKE TRANSCRIPTIONAL REGULATOR 1"/>
    <property type="match status" value="1"/>
</dbReference>
<dbReference type="GO" id="GO:0005794">
    <property type="term" value="C:Golgi apparatus"/>
    <property type="evidence" value="ECO:0007669"/>
    <property type="project" value="TreeGrafter"/>
</dbReference>
<keyword evidence="2" id="KW-0677">Repeat</keyword>
<protein>
    <recommendedName>
        <fullName evidence="6">Galactose oxidase</fullName>
    </recommendedName>
</protein>
<dbReference type="InterPro" id="IPR006652">
    <property type="entry name" value="Kelch_1"/>
</dbReference>
<dbReference type="SUPFAM" id="SSF117281">
    <property type="entry name" value="Kelch motif"/>
    <property type="match status" value="1"/>
</dbReference>
<dbReference type="InterPro" id="IPR051568">
    <property type="entry name" value="LZTR1/Attractin"/>
</dbReference>
<dbReference type="AlphaFoldDB" id="A0AAE0TEB0"/>
<dbReference type="PANTHER" id="PTHR46376:SF1">
    <property type="entry name" value="LEUCINE-ZIPPER-LIKE TRANSCRIPTIONAL REGULATOR 1"/>
    <property type="match status" value="1"/>
</dbReference>
<evidence type="ECO:0000256" key="1">
    <source>
        <dbReference type="ARBA" id="ARBA00022441"/>
    </source>
</evidence>
<feature type="signal peptide" evidence="3">
    <location>
        <begin position="1"/>
        <end position="32"/>
    </location>
</feature>
<dbReference type="Pfam" id="PF01344">
    <property type="entry name" value="Kelch_1"/>
    <property type="match status" value="1"/>
</dbReference>
<accession>A0AAE0TEB0</accession>
<evidence type="ECO:0000256" key="3">
    <source>
        <dbReference type="SAM" id="SignalP"/>
    </source>
</evidence>
<reference evidence="4" key="3">
    <citation type="submission" date="2023-05" db="EMBL/GenBank/DDBJ databases">
        <authorList>
            <person name="Smith C.H."/>
        </authorList>
    </citation>
    <scope>NUCLEOTIDE SEQUENCE</scope>
    <source>
        <strain evidence="4">CHS0354</strain>
        <tissue evidence="4">Mantle</tissue>
    </source>
</reference>
<dbReference type="EMBL" id="JAEAOA010000469">
    <property type="protein sequence ID" value="KAK3608781.1"/>
    <property type="molecule type" value="Genomic_DNA"/>
</dbReference>
<keyword evidence="5" id="KW-1185">Reference proteome</keyword>
<evidence type="ECO:0008006" key="6">
    <source>
        <dbReference type="Google" id="ProtNLM"/>
    </source>
</evidence>
<proteinExistence type="predicted"/>
<feature type="chain" id="PRO_5042135944" description="Galactose oxidase" evidence="3">
    <location>
        <begin position="33"/>
        <end position="377"/>
    </location>
</feature>
<dbReference type="InterPro" id="IPR015915">
    <property type="entry name" value="Kelch-typ_b-propeller"/>
</dbReference>
<organism evidence="4 5">
    <name type="scientific">Potamilus streckersoni</name>
    <dbReference type="NCBI Taxonomy" id="2493646"/>
    <lineage>
        <taxon>Eukaryota</taxon>
        <taxon>Metazoa</taxon>
        <taxon>Spiralia</taxon>
        <taxon>Lophotrochozoa</taxon>
        <taxon>Mollusca</taxon>
        <taxon>Bivalvia</taxon>
        <taxon>Autobranchia</taxon>
        <taxon>Heteroconchia</taxon>
        <taxon>Palaeoheterodonta</taxon>
        <taxon>Unionida</taxon>
        <taxon>Unionoidea</taxon>
        <taxon>Unionidae</taxon>
        <taxon>Ambleminae</taxon>
        <taxon>Lampsilini</taxon>
        <taxon>Potamilus</taxon>
    </lineage>
</organism>
<keyword evidence="1" id="KW-0880">Kelch repeat</keyword>
<comment type="caution">
    <text evidence="4">The sequence shown here is derived from an EMBL/GenBank/DDBJ whole genome shotgun (WGS) entry which is preliminary data.</text>
</comment>
<evidence type="ECO:0000256" key="2">
    <source>
        <dbReference type="ARBA" id="ARBA00022737"/>
    </source>
</evidence>
<reference evidence="4" key="2">
    <citation type="journal article" date="2021" name="Genome Biol. Evol.">
        <title>Developing a high-quality reference genome for a parasitic bivalve with doubly uniparental inheritance (Bivalvia: Unionida).</title>
        <authorList>
            <person name="Smith C.H."/>
        </authorList>
    </citation>
    <scope>NUCLEOTIDE SEQUENCE</scope>
    <source>
        <strain evidence="4">CHS0354</strain>
        <tissue evidence="4">Mantle</tissue>
    </source>
</reference>
<keyword evidence="3" id="KW-0732">Signal</keyword>
<dbReference type="Pfam" id="PF24681">
    <property type="entry name" value="Kelch_KLHDC2_KLHL20_DRC7"/>
    <property type="match status" value="1"/>
</dbReference>
<evidence type="ECO:0000313" key="4">
    <source>
        <dbReference type="EMBL" id="KAK3608781.1"/>
    </source>
</evidence>
<dbReference type="Gene3D" id="2.120.10.80">
    <property type="entry name" value="Kelch-type beta propeller"/>
    <property type="match status" value="2"/>
</dbReference>
<name>A0AAE0TEB0_9BIVA</name>
<gene>
    <name evidence="4" type="ORF">CHS0354_006822</name>
</gene>
<reference evidence="4" key="1">
    <citation type="journal article" date="2021" name="Genome Biol. Evol.">
        <title>A High-Quality Reference Genome for a Parasitic Bivalve with Doubly Uniparental Inheritance (Bivalvia: Unionida).</title>
        <authorList>
            <person name="Smith C.H."/>
        </authorList>
    </citation>
    <scope>NUCLEOTIDE SEQUENCE</scope>
    <source>
        <strain evidence="4">CHS0354</strain>
    </source>
</reference>
<dbReference type="Proteomes" id="UP001195483">
    <property type="component" value="Unassembled WGS sequence"/>
</dbReference>
<sequence>MIQTHSSAFNAGSVPVLSNIIRLCVLAVLSLAFLSCGGSSGGGGGSSSGSGGSNGPSWTKVTDNANFSARSGHTSAVFGGELWVIGGYDGSARLNDVWKSTDGSTWTEVITSGTFFSARSYHTGAVFRGKDDTQDALWVIGGYDGSNRLNDVWKSTDGKTWIPVTSAAGFTPRYGHTVAVFNNALWVIGGIDGSLNNDVWKSTDGIIWTEVTAAAGFSVRLDHSTAVFKDGTRDALWVIGGIDGFNRLNDVWKSTDGQNWDKVKDSTDDGSFSGRYGHTATMFDEALWVIGGRWRFQVPERSEQGSLFRRAEVFRRSQICPAVPGDITQCNTESGVAHLQPRVDYRKVPELVLKEKITPGAAEIANPAKRPYNMSPG</sequence>
<dbReference type="SMART" id="SM00612">
    <property type="entry name" value="Kelch"/>
    <property type="match status" value="2"/>
</dbReference>
<evidence type="ECO:0000313" key="5">
    <source>
        <dbReference type="Proteomes" id="UP001195483"/>
    </source>
</evidence>